<dbReference type="AlphaFoldDB" id="A0A427A875"/>
<dbReference type="EMBL" id="AMZH03003405">
    <property type="protein sequence ID" value="RRT72432.1"/>
    <property type="molecule type" value="Genomic_DNA"/>
</dbReference>
<sequence length="172" mass="18829">MSFCPGEPRYGGRKGGKANRQAGPIASFHVSIQGNVHVLPVLAWLANFLAVPRPTAKNLFLLMTWSFAEGSGKRAPRKRGGVGFGCECRVADSAERDGGRGPQARRRKVGAKVMAWWHKVVAFPVKRACVAFAARVKAPSDGKLTRSSLLLVYSDRSMRTIRFYEFGAPPQK</sequence>
<dbReference type="Proteomes" id="UP000287651">
    <property type="component" value="Unassembled WGS sequence"/>
</dbReference>
<evidence type="ECO:0000313" key="2">
    <source>
        <dbReference type="Proteomes" id="UP000287651"/>
    </source>
</evidence>
<comment type="caution">
    <text evidence="1">The sequence shown here is derived from an EMBL/GenBank/DDBJ whole genome shotgun (WGS) entry which is preliminary data.</text>
</comment>
<evidence type="ECO:0000313" key="1">
    <source>
        <dbReference type="EMBL" id="RRT72432.1"/>
    </source>
</evidence>
<accession>A0A427A875</accession>
<organism evidence="1 2">
    <name type="scientific">Ensete ventricosum</name>
    <name type="common">Abyssinian banana</name>
    <name type="synonym">Musa ensete</name>
    <dbReference type="NCBI Taxonomy" id="4639"/>
    <lineage>
        <taxon>Eukaryota</taxon>
        <taxon>Viridiplantae</taxon>
        <taxon>Streptophyta</taxon>
        <taxon>Embryophyta</taxon>
        <taxon>Tracheophyta</taxon>
        <taxon>Spermatophyta</taxon>
        <taxon>Magnoliopsida</taxon>
        <taxon>Liliopsida</taxon>
        <taxon>Zingiberales</taxon>
        <taxon>Musaceae</taxon>
        <taxon>Ensete</taxon>
    </lineage>
</organism>
<protein>
    <submittedName>
        <fullName evidence="1">Uncharacterized protein</fullName>
    </submittedName>
</protein>
<gene>
    <name evidence="1" type="ORF">B296_00014992</name>
</gene>
<reference evidence="1 2" key="1">
    <citation type="journal article" date="2014" name="Agronomy (Basel)">
        <title>A Draft Genome Sequence for Ensete ventricosum, the Drought-Tolerant Tree Against Hunger.</title>
        <authorList>
            <person name="Harrison J."/>
            <person name="Moore K.A."/>
            <person name="Paszkiewicz K."/>
            <person name="Jones T."/>
            <person name="Grant M."/>
            <person name="Ambacheew D."/>
            <person name="Muzemil S."/>
            <person name="Studholme D.J."/>
        </authorList>
    </citation>
    <scope>NUCLEOTIDE SEQUENCE [LARGE SCALE GENOMIC DNA]</scope>
</reference>
<proteinExistence type="predicted"/>
<name>A0A427A875_ENSVE</name>